<dbReference type="EMBL" id="DPRK01000019">
    <property type="protein sequence ID" value="HCY80295.1"/>
    <property type="molecule type" value="Genomic_DNA"/>
</dbReference>
<feature type="non-terminal residue" evidence="1">
    <location>
        <position position="414"/>
    </location>
</feature>
<comment type="caution">
    <text evidence="1">The sequence shown here is derived from an EMBL/GenBank/DDBJ whole genome shotgun (WGS) entry which is preliminary data.</text>
</comment>
<reference evidence="1 2" key="1">
    <citation type="journal article" date="2018" name="Nat. Biotechnol.">
        <title>A standardized bacterial taxonomy based on genome phylogeny substantially revises the tree of life.</title>
        <authorList>
            <person name="Parks D.H."/>
            <person name="Chuvochina M."/>
            <person name="Waite D.W."/>
            <person name="Rinke C."/>
            <person name="Skarshewski A."/>
            <person name="Chaumeil P.A."/>
            <person name="Hugenholtz P."/>
        </authorList>
    </citation>
    <scope>NUCLEOTIDE SEQUENCE [LARGE SCALE GENOMIC DNA]</scope>
    <source>
        <strain evidence="1">UBA10227</strain>
    </source>
</reference>
<dbReference type="AlphaFoldDB" id="A0A3D6BQD9"/>
<dbReference type="SUPFAM" id="SSF52266">
    <property type="entry name" value="SGNH hydrolase"/>
    <property type="match status" value="1"/>
</dbReference>
<organism evidence="1 2">
    <name type="scientific">Xanthomarina gelatinilytica</name>
    <dbReference type="NCBI Taxonomy" id="1137281"/>
    <lineage>
        <taxon>Bacteria</taxon>
        <taxon>Pseudomonadati</taxon>
        <taxon>Bacteroidota</taxon>
        <taxon>Flavobacteriia</taxon>
        <taxon>Flavobacteriales</taxon>
        <taxon>Flavobacteriaceae</taxon>
        <taxon>Xanthomarina</taxon>
    </lineage>
</organism>
<proteinExistence type="predicted"/>
<protein>
    <submittedName>
        <fullName evidence="1">Uncharacterized protein</fullName>
    </submittedName>
</protein>
<evidence type="ECO:0000313" key="1">
    <source>
        <dbReference type="EMBL" id="HCY80295.1"/>
    </source>
</evidence>
<gene>
    <name evidence="1" type="ORF">DHV22_01130</name>
</gene>
<dbReference type="Proteomes" id="UP000263268">
    <property type="component" value="Unassembled WGS sequence"/>
</dbReference>
<evidence type="ECO:0000313" key="2">
    <source>
        <dbReference type="Proteomes" id="UP000263268"/>
    </source>
</evidence>
<sequence>MKTLLFKTLVFGTLTILLLNFVFDPVFRDVNVNSKSFNEFYDSYTDSLDVLIIGSSHAKNTYNSGVIDSVFKTRTYNLGTAGQNYLFTNLLLEDVLKKATPKLIIIDLFPGIMKVPTAKKGKGDQLRVIDYTGLSMKKFNLINKVYSFNELPSVYSETIRNHDKWYNSNWNYSEFDVNNKNFTFQQGYFNSNKILKKEERNHYSHFTKEHDKFLKRKPSEDDRNQFTVISELLKNTIKICKEHNINVLFVSSPYFDSFYKDKFNSTHYLLNEFFESRSNIDFVDFNKDFNNLGLTLDNFWDKGHLNIIGSNKVSITLAKYLSDKSYFQIKNQSYFNEQLEKISPRTDEEISKKNKTINSNIVDKVKNTGVKYDVNHSFKDIVIIENAIFYIDDNIRYIVFEYETSSKDDILNEY</sequence>
<name>A0A3D6BQD9_9FLAO</name>
<accession>A0A3D6BQD9</accession>